<proteinExistence type="predicted"/>
<reference evidence="1 2" key="1">
    <citation type="journal article" date="2021" name="Int. J. Syst. Evol. Microbiol.">
        <title>Classification of three corynebacterial strains isolated from a small paddock in North Rhine-Westphalia: proposal of &lt;i&gt;Corynebacterium kalinowskii&lt;/i&gt; sp. nov., &lt;i&gt;Corynebacterium comes&lt;/i&gt; sp. nov. and &lt;i&gt;Corynebacterium occultum&lt;/i&gt; sp. nov.</title>
        <authorList>
            <person name="Schaffert L."/>
            <person name="Ruwe M."/>
            <person name="Milse J."/>
            <person name="Hanuschka K."/>
            <person name="Ortseifen V."/>
            <person name="Droste J."/>
            <person name="Brandt D."/>
            <person name="Schl L."/>
            <person name="Kutter Y."/>
            <person name="Vinke S."/>
            <person name="Vieh P."/>
            <person name="Jacob L."/>
            <person name="L N.C."/>
            <person name="Schulte-Berndt E."/>
            <person name="Hain C."/>
            <person name="Linder M."/>
            <person name="Schmidt P."/>
            <person name="Wollenschl L."/>
            <person name="Luttermann T."/>
            <person name="Thieme E."/>
            <person name="Hassa J."/>
            <person name="Haak M."/>
            <person name="Wittchen M."/>
            <person name="Mentz A."/>
            <person name="Persicke M."/>
            <person name="Busche T."/>
            <person name="R C."/>
        </authorList>
    </citation>
    <scope>NUCLEOTIDE SEQUENCE [LARGE SCALE GENOMIC DNA]</scope>
    <source>
        <strain evidence="1 2">2019</strain>
    </source>
</reference>
<keyword evidence="2" id="KW-1185">Reference proteome</keyword>
<evidence type="ECO:0000313" key="2">
    <source>
        <dbReference type="Proteomes" id="UP000425178"/>
    </source>
</evidence>
<accession>A0A6B8VZE0</accession>
<evidence type="ECO:0000313" key="1">
    <source>
        <dbReference type="EMBL" id="QGU05571.1"/>
    </source>
</evidence>
<dbReference type="RefSeq" id="WP_156228997.1">
    <property type="nucleotide sequence ID" value="NZ_CP046453.1"/>
</dbReference>
<gene>
    <name evidence="1" type="ORF">CETAM_11695</name>
</gene>
<name>A0A6B8VZE0_9CORY</name>
<protein>
    <submittedName>
        <fullName evidence="1">Uncharacterized protein</fullName>
    </submittedName>
</protein>
<organism evidence="1 2">
    <name type="scientific">Corynebacterium comes</name>
    <dbReference type="NCBI Taxonomy" id="2675218"/>
    <lineage>
        <taxon>Bacteria</taxon>
        <taxon>Bacillati</taxon>
        <taxon>Actinomycetota</taxon>
        <taxon>Actinomycetes</taxon>
        <taxon>Mycobacteriales</taxon>
        <taxon>Corynebacteriaceae</taxon>
        <taxon>Corynebacterium</taxon>
    </lineage>
</organism>
<dbReference type="Proteomes" id="UP000425178">
    <property type="component" value="Chromosome"/>
</dbReference>
<dbReference type="AlphaFoldDB" id="A0A6B8VZE0"/>
<sequence>MSSDIANVADTFDRLSSGYTEKGWGGKEIEKETIFSFSFDFLKDAGTWAEAIGKLLGLVA</sequence>
<dbReference type="KEGG" id="ccoe:CETAM_11695"/>
<dbReference type="EMBL" id="CP046453">
    <property type="protein sequence ID" value="QGU05571.1"/>
    <property type="molecule type" value="Genomic_DNA"/>
</dbReference>